<accession>A0A1H4INQ9</accession>
<dbReference type="SUPFAM" id="SSF52499">
    <property type="entry name" value="Isochorismatase-like hydrolases"/>
    <property type="match status" value="1"/>
</dbReference>
<dbReference type="Proteomes" id="UP000183407">
    <property type="component" value="Unassembled WGS sequence"/>
</dbReference>
<evidence type="ECO:0000259" key="2">
    <source>
        <dbReference type="Pfam" id="PF00857"/>
    </source>
</evidence>
<dbReference type="Gene3D" id="3.40.50.850">
    <property type="entry name" value="Isochorismatase-like"/>
    <property type="match status" value="1"/>
</dbReference>
<dbReference type="InterPro" id="IPR036380">
    <property type="entry name" value="Isochorismatase-like_sf"/>
</dbReference>
<dbReference type="InterPro" id="IPR050272">
    <property type="entry name" value="Isochorismatase-like_hydrls"/>
</dbReference>
<dbReference type="InterPro" id="IPR000868">
    <property type="entry name" value="Isochorismatase-like_dom"/>
</dbReference>
<dbReference type="PANTHER" id="PTHR43540">
    <property type="entry name" value="PEROXYUREIDOACRYLATE/UREIDOACRYLATE AMIDOHYDROLASE-RELATED"/>
    <property type="match status" value="1"/>
</dbReference>
<gene>
    <name evidence="3" type="ORF">SAMN04490220_0201</name>
</gene>
<dbReference type="AlphaFoldDB" id="A0A1H4INQ9"/>
<protein>
    <submittedName>
        <fullName evidence="3">Nicotinamidase-related amidase</fullName>
    </submittedName>
</protein>
<dbReference type="EMBL" id="FNTL01000002">
    <property type="protein sequence ID" value="SEB34852.1"/>
    <property type="molecule type" value="Genomic_DNA"/>
</dbReference>
<proteinExistence type="predicted"/>
<evidence type="ECO:0000313" key="3">
    <source>
        <dbReference type="EMBL" id="SEB34852.1"/>
    </source>
</evidence>
<keyword evidence="1" id="KW-0378">Hydrolase</keyword>
<dbReference type="GO" id="GO:0016787">
    <property type="term" value="F:hydrolase activity"/>
    <property type="evidence" value="ECO:0007669"/>
    <property type="project" value="UniProtKB-KW"/>
</dbReference>
<evidence type="ECO:0000256" key="1">
    <source>
        <dbReference type="ARBA" id="ARBA00022801"/>
    </source>
</evidence>
<name>A0A1H4INQ9_RHOJO</name>
<sequence length="195" mass="20910">MTTRETRLDPRSTALLVLDIQDGIVASLPDPQPLLDSVFRAITCVRSAGATVGYVRVALTERDRTAVPPTNITFTAIARTKKLVEGDPSTGISSRVTPAPGDLVVRKTRIGALSTTDLDDQLTLRGITTVILAGISTGGVVLSTVADMADRDYGVYVLSDAVADMDPEVHRVLVEKVFPTRARVINVDRLLDLLT</sequence>
<feature type="domain" description="Isochorismatase-like" evidence="2">
    <location>
        <begin position="13"/>
        <end position="187"/>
    </location>
</feature>
<reference evidence="4" key="1">
    <citation type="submission" date="2016-10" db="EMBL/GenBank/DDBJ databases">
        <authorList>
            <person name="Varghese N."/>
        </authorList>
    </citation>
    <scope>NUCLEOTIDE SEQUENCE [LARGE SCALE GENOMIC DNA]</scope>
    <source>
        <strain evidence="4">DSM 44719</strain>
    </source>
</reference>
<dbReference type="RefSeq" id="WP_073362228.1">
    <property type="nucleotide sequence ID" value="NZ_FNTL01000002.1"/>
</dbReference>
<organism evidence="3 4">
    <name type="scientific">Rhodococcus jostii</name>
    <dbReference type="NCBI Taxonomy" id="132919"/>
    <lineage>
        <taxon>Bacteria</taxon>
        <taxon>Bacillati</taxon>
        <taxon>Actinomycetota</taxon>
        <taxon>Actinomycetes</taxon>
        <taxon>Mycobacteriales</taxon>
        <taxon>Nocardiaceae</taxon>
        <taxon>Rhodococcus</taxon>
    </lineage>
</organism>
<dbReference type="CDD" id="cd00431">
    <property type="entry name" value="cysteine_hydrolases"/>
    <property type="match status" value="1"/>
</dbReference>
<dbReference type="Pfam" id="PF00857">
    <property type="entry name" value="Isochorismatase"/>
    <property type="match status" value="1"/>
</dbReference>
<dbReference type="OrthoDB" id="9814140at2"/>
<dbReference type="PANTHER" id="PTHR43540:SF1">
    <property type="entry name" value="ISOCHORISMATASE HYDROLASE"/>
    <property type="match status" value="1"/>
</dbReference>
<evidence type="ECO:0000313" key="4">
    <source>
        <dbReference type="Proteomes" id="UP000183407"/>
    </source>
</evidence>